<name>A0AAE7FAF8_9CAUD</name>
<dbReference type="Proteomes" id="UP000821895">
    <property type="component" value="Segment"/>
</dbReference>
<evidence type="ECO:0000313" key="1">
    <source>
        <dbReference type="EMBL" id="QKY79965.1"/>
    </source>
</evidence>
<dbReference type="NCBIfam" id="TIGR01725">
    <property type="entry name" value="phge_HK97_gp10"/>
    <property type="match status" value="1"/>
</dbReference>
<dbReference type="InterPro" id="IPR010064">
    <property type="entry name" value="HK97-gp10_tail"/>
</dbReference>
<dbReference type="KEGG" id="vg:77951809"/>
<accession>A0AAE7FAF8</accession>
<reference evidence="1" key="1">
    <citation type="submission" date="2020-05" db="EMBL/GenBank/DDBJ databases">
        <authorList>
            <person name="Conneilly E.M."/>
            <person name="Corace M.L."/>
            <person name="Daly D."/>
            <person name="Dejene M.A."/>
            <person name="Deng Y."/>
            <person name="Kelly J.M."/>
            <person name="Masiello C.S."/>
            <person name="McDonough D."/>
            <person name="Musser E."/>
            <person name="Pecorale A.L."/>
            <person name="Ray R.F."/>
            <person name="Regan I.M."/>
            <person name="Shedd N.A."/>
            <person name="Tatone J.R."/>
            <person name="Tocci C.W."/>
            <person name="Zarate C.M."/>
            <person name="Whitefleet-Smith J.L."/>
            <person name="Garlena R.A."/>
            <person name="Russell D.A."/>
            <person name="Pope W.H."/>
            <person name="Jacobs-Sera D."/>
            <person name="Hatfull G.F."/>
        </authorList>
    </citation>
    <scope>NUCLEOTIDE SEQUENCE</scope>
</reference>
<evidence type="ECO:0000313" key="2">
    <source>
        <dbReference type="Proteomes" id="UP000821895"/>
    </source>
</evidence>
<keyword evidence="2" id="KW-1185">Reference proteome</keyword>
<dbReference type="GeneID" id="77951809"/>
<sequence length="144" mass="15341">MPRVSSTYKVNEGQVRQIVVGPSGVGTLAVQRLVRATANAAKVKSPVRTGVLRNSITYPTTPTTTGMKVSSEVVATAPYAAYVHDGTRPHVIKPRNASVLRFPAGGGIVYAAHVNHPGTRARPFLRNALNQEAPRLGFTVTNAR</sequence>
<dbReference type="EMBL" id="MT498058">
    <property type="protein sequence ID" value="QKY79965.1"/>
    <property type="molecule type" value="Genomic_DNA"/>
</dbReference>
<protein>
    <submittedName>
        <fullName evidence="1">Tail assembly chaperone</fullName>
    </submittedName>
</protein>
<dbReference type="RefSeq" id="YP_010675482.1">
    <property type="nucleotide sequence ID" value="NC_071004.1"/>
</dbReference>
<dbReference type="Pfam" id="PF04883">
    <property type="entry name" value="HK97-gp10_like"/>
    <property type="match status" value="1"/>
</dbReference>
<organism evidence="1 2">
    <name type="scientific">Gordonia phage Clawz</name>
    <dbReference type="NCBI Taxonomy" id="2743910"/>
    <lineage>
        <taxon>Viruses</taxon>
        <taxon>Duplodnaviria</taxon>
        <taxon>Heunggongvirae</taxon>
        <taxon>Uroviricota</taxon>
        <taxon>Caudoviricetes</taxon>
        <taxon>Clawzvirus</taxon>
        <taxon>Clawzvirus clawz</taxon>
    </lineage>
</organism>
<gene>
    <name evidence="1" type="primary">53</name>
    <name evidence="1" type="ORF">SEA_CLAWZ_53</name>
</gene>
<proteinExistence type="predicted"/>